<name>U2C2G1_9BACE</name>
<reference evidence="1 2" key="1">
    <citation type="submission" date="2013-08" db="EMBL/GenBank/DDBJ databases">
        <authorList>
            <person name="Weinstock G."/>
            <person name="Sodergren E."/>
            <person name="Wylie T."/>
            <person name="Fulton L."/>
            <person name="Fulton R."/>
            <person name="Fronick C."/>
            <person name="O'Laughlin M."/>
            <person name="Godfrey J."/>
            <person name="Miner T."/>
            <person name="Herter B."/>
            <person name="Appelbaum E."/>
            <person name="Cordes M."/>
            <person name="Lek S."/>
            <person name="Wollam A."/>
            <person name="Pepin K.H."/>
            <person name="Palsikar V.B."/>
            <person name="Mitreva M."/>
            <person name="Wilson R.K."/>
        </authorList>
    </citation>
    <scope>NUCLEOTIDE SEQUENCE [LARGE SCALE GENOMIC DNA]</scope>
    <source>
        <strain evidence="1 2">F0041</strain>
    </source>
</reference>
<dbReference type="EMBL" id="AWSV01000118">
    <property type="protein sequence ID" value="ERI84639.1"/>
    <property type="molecule type" value="Genomic_DNA"/>
</dbReference>
<gene>
    <name evidence="1" type="ORF">HMPREF1981_02267</name>
</gene>
<accession>U2C2G1</accession>
<proteinExistence type="predicted"/>
<feature type="non-terminal residue" evidence="1">
    <location>
        <position position="1"/>
    </location>
</feature>
<evidence type="ECO:0000313" key="1">
    <source>
        <dbReference type="EMBL" id="ERI84639.1"/>
    </source>
</evidence>
<comment type="caution">
    <text evidence="1">The sequence shown here is derived from an EMBL/GenBank/DDBJ whole genome shotgun (WGS) entry which is preliminary data.</text>
</comment>
<dbReference type="Proteomes" id="UP000016496">
    <property type="component" value="Unassembled WGS sequence"/>
</dbReference>
<evidence type="ECO:0000313" key="2">
    <source>
        <dbReference type="Proteomes" id="UP000016496"/>
    </source>
</evidence>
<dbReference type="HOGENOM" id="CLU_3192698_0_0_10"/>
<sequence length="45" mass="5237">LVNFKRNGNIGSNHFTSYCSFWMKKSGFHLVWGSLIDYLHAITVF</sequence>
<protein>
    <submittedName>
        <fullName evidence="1">Uncharacterized protein</fullName>
    </submittedName>
</protein>
<dbReference type="AlphaFoldDB" id="U2C2G1"/>
<organism evidence="1 2">
    <name type="scientific">Bacteroides pyogenes F0041</name>
    <dbReference type="NCBI Taxonomy" id="1321819"/>
    <lineage>
        <taxon>Bacteria</taxon>
        <taxon>Pseudomonadati</taxon>
        <taxon>Bacteroidota</taxon>
        <taxon>Bacteroidia</taxon>
        <taxon>Bacteroidales</taxon>
        <taxon>Bacteroidaceae</taxon>
        <taxon>Bacteroides</taxon>
    </lineage>
</organism>